<reference evidence="4" key="1">
    <citation type="journal article" date="2014" name="Int. J. Syst. Evol. Microbiol.">
        <title>Complete genome of a new Firmicutes species belonging to the dominant human colonic microbiota ('Ruminococcus bicirculans') reveals two chromosomes and a selective capacity to utilize plant glucans.</title>
        <authorList>
            <consortium name="NISC Comparative Sequencing Program"/>
            <person name="Wegmann U."/>
            <person name="Louis P."/>
            <person name="Goesmann A."/>
            <person name="Henrissat B."/>
            <person name="Duncan S.H."/>
            <person name="Flint H.J."/>
        </authorList>
    </citation>
    <scope>NUCLEOTIDE SEQUENCE</scope>
    <source>
        <strain evidence="4">NBRC 109915</strain>
    </source>
</reference>
<organism evidence="4 5">
    <name type="scientific">Sulfitobacter pacificus</name>
    <dbReference type="NCBI Taxonomy" id="1499314"/>
    <lineage>
        <taxon>Bacteria</taxon>
        <taxon>Pseudomonadati</taxon>
        <taxon>Pseudomonadota</taxon>
        <taxon>Alphaproteobacteria</taxon>
        <taxon>Rhodobacterales</taxon>
        <taxon>Roseobacteraceae</taxon>
        <taxon>Sulfitobacter</taxon>
    </lineage>
</organism>
<dbReference type="InterPro" id="IPR006533">
    <property type="entry name" value="T6SS_Vgr_RhsGE"/>
</dbReference>
<evidence type="ECO:0000313" key="5">
    <source>
        <dbReference type="Proteomes" id="UP001161388"/>
    </source>
</evidence>
<sequence length="772" mass="83709">MNLILSQENRPAILTTMLGETELVLLRFTGQDAVNDLFEYRVEAVSLNPDIDLNALMGTHAHVAFSNQQHGPRYYDGIVTDAETLGVGDGGYLYSLTLRPWLWLADQRQNQRIFHNKTVVEIIEEVFGDWAEASQPLFDNRLLQDYPVLEYTVQFGETDRNFICRQMERFGINYCFDHQAGAHTLVMTDDPLSFSAIAGGTRDYYNSVEDHNADDEHFWDWRSGRGLTTGAVKLTDFNFKTPKAAMQVSQLSNRTHPHGQIESYAYPGDYLEAGTGKGLSQTRLKQIESADHRQRIVGNAPSLSSGLSLDLTGDDIPGRKPGTLICLEARHSYSANGYQSGGSGSDMASYSGEYVLTPVDAPILPPRNTYVPRIHGPQTAMVVGEGEIDCDEYGRILVHFHWDLQKAYSMRCRVLQHSAAGEYGGMVIPRIGMEAVVEFLEGDPDKPLVTGCVFNGKTDRPYSLPAHKTKHVIRADTHEGAGFNEISFEAQAGQENMAIHAQKDQTIRVLNDQSANISANRVEQIGANASLNVAANSMERVGANKNISVGGGGMGLLKMLMPLVQAGGKFMKKGANKAGSGAGVAGFAGIVAGVSDLPNELAAIAMKGQFTSSGGHRSAGGADQLGKGATMARLLQMIMPSSGTMNLTVEKYKKETVGAGSTEQVGLAKNVLVGNVLSTSVGKLMQTKVGEDYDLETKKSIFSRTRKHTLHAKDKFVIGGPGGTIIIDNSGITIKTKHLKVKSPKVDFTSGAPDQVDALKSDKPFAQDCKGK</sequence>
<gene>
    <name evidence="4" type="ORF">GCM10007927_42190</name>
</gene>
<dbReference type="Pfam" id="PF05954">
    <property type="entry name" value="Phage_GPD"/>
    <property type="match status" value="1"/>
</dbReference>
<dbReference type="InterPro" id="IPR050708">
    <property type="entry name" value="T6SS_VgrG/RHS"/>
</dbReference>
<evidence type="ECO:0000259" key="3">
    <source>
        <dbReference type="Pfam" id="PF22178"/>
    </source>
</evidence>
<proteinExistence type="inferred from homology"/>
<comment type="similarity">
    <text evidence="1">Belongs to the VgrG protein family.</text>
</comment>
<dbReference type="PANTHER" id="PTHR32305:SF11">
    <property type="entry name" value="TYPE VI SECRETION SYSTEM SPIKE PROTEIN VGRG3"/>
    <property type="match status" value="1"/>
</dbReference>
<evidence type="ECO:0000313" key="4">
    <source>
        <dbReference type="EMBL" id="GLQ29415.1"/>
    </source>
</evidence>
<name>A0ABQ5VQI9_9RHOB</name>
<dbReference type="RefSeq" id="WP_284376809.1">
    <property type="nucleotide sequence ID" value="NZ_BSNL01000024.1"/>
</dbReference>
<evidence type="ECO:0008006" key="6">
    <source>
        <dbReference type="Google" id="ProtNLM"/>
    </source>
</evidence>
<dbReference type="SUPFAM" id="SSF69349">
    <property type="entry name" value="Phage fibre proteins"/>
    <property type="match status" value="1"/>
</dbReference>
<evidence type="ECO:0000256" key="1">
    <source>
        <dbReference type="ARBA" id="ARBA00005558"/>
    </source>
</evidence>
<reference evidence="4" key="2">
    <citation type="submission" date="2023-01" db="EMBL/GenBank/DDBJ databases">
        <title>Draft genome sequence of Sulfitobacter pacificus strain NBRC 109915.</title>
        <authorList>
            <person name="Sun Q."/>
            <person name="Mori K."/>
        </authorList>
    </citation>
    <scope>NUCLEOTIDE SEQUENCE</scope>
    <source>
        <strain evidence="4">NBRC 109915</strain>
    </source>
</reference>
<dbReference type="Pfam" id="PF22178">
    <property type="entry name" value="Gp5_trimer_C"/>
    <property type="match status" value="1"/>
</dbReference>
<feature type="domain" description="Gp5/Type VI secretion system Vgr C-terminal trimerisation" evidence="3">
    <location>
        <begin position="476"/>
        <end position="551"/>
    </location>
</feature>
<dbReference type="EMBL" id="BSNL01000024">
    <property type="protein sequence ID" value="GLQ29415.1"/>
    <property type="molecule type" value="Genomic_DNA"/>
</dbReference>
<dbReference type="Pfam" id="PF04717">
    <property type="entry name" value="Phage_base_V"/>
    <property type="match status" value="1"/>
</dbReference>
<dbReference type="SUPFAM" id="SSF69255">
    <property type="entry name" value="gp5 N-terminal domain-like"/>
    <property type="match status" value="1"/>
</dbReference>
<dbReference type="SUPFAM" id="SSF69279">
    <property type="entry name" value="Phage tail proteins"/>
    <property type="match status" value="2"/>
</dbReference>
<evidence type="ECO:0000259" key="2">
    <source>
        <dbReference type="Pfam" id="PF04717"/>
    </source>
</evidence>
<feature type="domain" description="Gp5/Type VI secretion system Vgr protein OB-fold" evidence="2">
    <location>
        <begin position="389"/>
        <end position="454"/>
    </location>
</feature>
<dbReference type="NCBIfam" id="TIGR03361">
    <property type="entry name" value="VI_Rhs_Vgr"/>
    <property type="match status" value="1"/>
</dbReference>
<dbReference type="Proteomes" id="UP001161388">
    <property type="component" value="Unassembled WGS sequence"/>
</dbReference>
<accession>A0ABQ5VQI9</accession>
<keyword evidence="5" id="KW-1185">Reference proteome</keyword>
<dbReference type="Gene3D" id="2.30.110.50">
    <property type="match status" value="1"/>
</dbReference>
<dbReference type="Gene3D" id="3.55.50.10">
    <property type="entry name" value="Baseplate protein-like domains"/>
    <property type="match status" value="1"/>
</dbReference>
<dbReference type="InterPro" id="IPR054030">
    <property type="entry name" value="Gp5_Vgr_C"/>
</dbReference>
<dbReference type="InterPro" id="IPR037026">
    <property type="entry name" value="Vgr_OB-fold_dom_sf"/>
</dbReference>
<dbReference type="InterPro" id="IPR006531">
    <property type="entry name" value="Gp5/Vgr_OB"/>
</dbReference>
<dbReference type="NCBIfam" id="TIGR01646">
    <property type="entry name" value="vgr_GE"/>
    <property type="match status" value="1"/>
</dbReference>
<protein>
    <recommendedName>
        <fullName evidence="6">Type VI secretion system secreted protein VgrG</fullName>
    </recommendedName>
</protein>
<dbReference type="PANTHER" id="PTHR32305">
    <property type="match status" value="1"/>
</dbReference>
<dbReference type="Gene3D" id="4.10.220.110">
    <property type="match status" value="1"/>
</dbReference>
<dbReference type="InterPro" id="IPR017847">
    <property type="entry name" value="T6SS_RhsGE_Vgr_subset"/>
</dbReference>
<dbReference type="Gene3D" id="2.40.50.230">
    <property type="entry name" value="Gp5 N-terminal domain"/>
    <property type="match status" value="1"/>
</dbReference>
<comment type="caution">
    <text evidence="4">The sequence shown here is derived from an EMBL/GenBank/DDBJ whole genome shotgun (WGS) entry which is preliminary data.</text>
</comment>